<dbReference type="SMART" id="SM00356">
    <property type="entry name" value="ZnF_C3H1"/>
    <property type="match status" value="1"/>
</dbReference>
<evidence type="ECO:0000256" key="8">
    <source>
        <dbReference type="ARBA" id="ARBA00037262"/>
    </source>
</evidence>
<dbReference type="RefSeq" id="XP_007442790.1">
    <property type="nucleotide sequence ID" value="XM_007442728.2"/>
</dbReference>
<feature type="compositionally biased region" description="Polar residues" evidence="12">
    <location>
        <begin position="31"/>
        <end position="44"/>
    </location>
</feature>
<keyword evidence="6" id="KW-0813">Transport</keyword>
<evidence type="ECO:0000256" key="12">
    <source>
        <dbReference type="SAM" id="MobiDB-lite"/>
    </source>
</evidence>
<reference evidence="15" key="1">
    <citation type="submission" date="2025-08" db="UniProtKB">
        <authorList>
            <consortium name="RefSeq"/>
        </authorList>
    </citation>
    <scope>IDENTIFICATION</scope>
    <source>
        <tissue evidence="15">Liver</tissue>
    </source>
</reference>
<dbReference type="Pfam" id="PF18044">
    <property type="entry name" value="zf-CCCH_4"/>
    <property type="match status" value="1"/>
</dbReference>
<accession>A0A9F2RD08</accession>
<sequence>MARNSGLVCSYFLQGSCRFGDRCWYEHPRSGRSSQAFDQNSGSSRRGAWSGQRQHSSSLQTSSFSKSSNWQSNKDPRFLNFSQNRFAALDSSENVNNDIKNEEEKLLEIIMKDMEIWESSGQWMFSTYSPMKEKPNISGFPDFLPEELRLEYYNCRANNNIQTYISSVQQLATQWRSRLRELKNITASTKTALITELKKVASHQSPPFGFGGQQTSSFGTSNFPVDKQNNVQAFSFKSPSELATVSSGSTPIFGSLSNVQGATFSSAAPHTVGFSNLPVSFSFKMATTSDGIGTPGFSGFEKPFSANPSPDITSATLFGKTVAPSDLNSANMVFGESANSLASNVALTSPITPTSSTSEELFTPKTELSAEELKQFEAKKFTLGKIPLKPPPVELLSI</sequence>
<organism evidence="14 15">
    <name type="scientific">Python bivittatus</name>
    <name type="common">Burmese python</name>
    <name type="synonym">Python molurus bivittatus</name>
    <dbReference type="NCBI Taxonomy" id="176946"/>
    <lineage>
        <taxon>Eukaryota</taxon>
        <taxon>Metazoa</taxon>
        <taxon>Chordata</taxon>
        <taxon>Craniata</taxon>
        <taxon>Vertebrata</taxon>
        <taxon>Euteleostomi</taxon>
        <taxon>Lepidosauria</taxon>
        <taxon>Squamata</taxon>
        <taxon>Bifurcata</taxon>
        <taxon>Unidentata</taxon>
        <taxon>Episquamata</taxon>
        <taxon>Toxicofera</taxon>
        <taxon>Serpentes</taxon>
        <taxon>Henophidia</taxon>
        <taxon>Pythonidae</taxon>
        <taxon>Python</taxon>
    </lineage>
</organism>
<evidence type="ECO:0000256" key="9">
    <source>
        <dbReference type="ARBA" id="ARBA00039886"/>
    </source>
</evidence>
<dbReference type="PANTHER" id="PTHR46527">
    <property type="entry name" value="NUCLEOPORIN-LIKE PROTEIN 2"/>
    <property type="match status" value="1"/>
</dbReference>
<evidence type="ECO:0000259" key="13">
    <source>
        <dbReference type="PROSITE" id="PS50103"/>
    </source>
</evidence>
<dbReference type="InterPro" id="IPR041367">
    <property type="entry name" value="Znf-CCCH_4"/>
</dbReference>
<keyword evidence="6" id="KW-0653">Protein transport</keyword>
<dbReference type="KEGG" id="pbi:103053496"/>
<dbReference type="AlphaFoldDB" id="A0A9F2RD08"/>
<dbReference type="CTD" id="11097"/>
<feature type="region of interest" description="Disordered" evidence="12">
    <location>
        <begin position="30"/>
        <end position="72"/>
    </location>
</feature>
<keyword evidence="5 11" id="KW-0862">Zinc</keyword>
<evidence type="ECO:0000256" key="10">
    <source>
        <dbReference type="ARBA" id="ARBA00042384"/>
    </source>
</evidence>
<dbReference type="PROSITE" id="PS50103">
    <property type="entry name" value="ZF_C3H1"/>
    <property type="match status" value="1"/>
</dbReference>
<protein>
    <recommendedName>
        <fullName evidence="9">Nucleoporin NUP42</fullName>
    </recommendedName>
    <alternativeName>
        <fullName evidence="10">Nucleoporin-like protein 2</fullName>
    </alternativeName>
</protein>
<dbReference type="OMA" id="CHNEHFD"/>
<dbReference type="GO" id="GO:0031965">
    <property type="term" value="C:nuclear membrane"/>
    <property type="evidence" value="ECO:0007669"/>
    <property type="project" value="UniProtKB-SubCell"/>
</dbReference>
<comment type="subcellular location">
    <subcellularLocation>
        <location evidence="1">Nucleus membrane</location>
        <topology evidence="1">Peripheral membrane protein</topology>
        <orientation evidence="1">Cytoplasmic side</orientation>
    </subcellularLocation>
    <subcellularLocation>
        <location evidence="2">Nucleus</location>
        <location evidence="2">Nuclear pore complex</location>
    </subcellularLocation>
</comment>
<keyword evidence="14" id="KW-1185">Reference proteome</keyword>
<feature type="compositionally biased region" description="Low complexity" evidence="12">
    <location>
        <begin position="56"/>
        <end position="72"/>
    </location>
</feature>
<evidence type="ECO:0000313" key="15">
    <source>
        <dbReference type="RefSeq" id="XP_007442790.1"/>
    </source>
</evidence>
<dbReference type="PANTHER" id="PTHR46527:SF1">
    <property type="entry name" value="NUCLEOPORIN NUP42"/>
    <property type="match status" value="1"/>
</dbReference>
<dbReference type="InterPro" id="IPR000571">
    <property type="entry name" value="Znf_CCCH"/>
</dbReference>
<keyword evidence="6" id="KW-0811">Translocation</keyword>
<name>A0A9F2RD08_PYTBI</name>
<dbReference type="GO" id="GO:0008270">
    <property type="term" value="F:zinc ion binding"/>
    <property type="evidence" value="ECO:0007669"/>
    <property type="project" value="UniProtKB-KW"/>
</dbReference>
<evidence type="ECO:0000256" key="6">
    <source>
        <dbReference type="ARBA" id="ARBA00023132"/>
    </source>
</evidence>
<dbReference type="GeneID" id="103053496"/>
<keyword evidence="3 11" id="KW-0479">Metal-binding</keyword>
<evidence type="ECO:0000256" key="5">
    <source>
        <dbReference type="ARBA" id="ARBA00022833"/>
    </source>
</evidence>
<dbReference type="Proteomes" id="UP000695026">
    <property type="component" value="Unplaced"/>
</dbReference>
<evidence type="ECO:0000256" key="7">
    <source>
        <dbReference type="ARBA" id="ARBA00023242"/>
    </source>
</evidence>
<proteinExistence type="predicted"/>
<keyword evidence="6" id="KW-0509">mRNA transport</keyword>
<evidence type="ECO:0000256" key="2">
    <source>
        <dbReference type="ARBA" id="ARBA00004567"/>
    </source>
</evidence>
<evidence type="ECO:0000313" key="14">
    <source>
        <dbReference type="Proteomes" id="UP000695026"/>
    </source>
</evidence>
<feature type="zinc finger region" description="C3H1-type" evidence="11">
    <location>
        <begin position="8"/>
        <end position="30"/>
    </location>
</feature>
<feature type="domain" description="C3H1-type" evidence="13">
    <location>
        <begin position="8"/>
        <end position="30"/>
    </location>
</feature>
<evidence type="ECO:0000256" key="4">
    <source>
        <dbReference type="ARBA" id="ARBA00022771"/>
    </source>
</evidence>
<dbReference type="OrthoDB" id="20729at2759"/>
<evidence type="ECO:0000256" key="1">
    <source>
        <dbReference type="ARBA" id="ARBA00004335"/>
    </source>
</evidence>
<dbReference type="InterPro" id="IPR051767">
    <property type="entry name" value="Nucleoporin_NUP42"/>
</dbReference>
<keyword evidence="4 11" id="KW-0863">Zinc-finger</keyword>
<dbReference type="SUPFAM" id="SSF90229">
    <property type="entry name" value="CCCH zinc finger"/>
    <property type="match status" value="1"/>
</dbReference>
<evidence type="ECO:0000256" key="3">
    <source>
        <dbReference type="ARBA" id="ARBA00022723"/>
    </source>
</evidence>
<comment type="function">
    <text evidence="8">Required for the export of mRNAs containing poly(A) tails from the nucleus into the cytoplasm.</text>
</comment>
<evidence type="ECO:0000256" key="11">
    <source>
        <dbReference type="PROSITE-ProRule" id="PRU00723"/>
    </source>
</evidence>
<keyword evidence="7" id="KW-0539">Nucleus</keyword>
<dbReference type="GO" id="GO:0005643">
    <property type="term" value="C:nuclear pore"/>
    <property type="evidence" value="ECO:0007669"/>
    <property type="project" value="UniProtKB-SubCell"/>
</dbReference>
<keyword evidence="6" id="KW-0906">Nuclear pore complex</keyword>
<dbReference type="Gene3D" id="4.10.1000.10">
    <property type="entry name" value="Zinc finger, CCCH-type"/>
    <property type="match status" value="1"/>
</dbReference>
<gene>
    <name evidence="15" type="primary">NUPL2</name>
</gene>
<dbReference type="InterPro" id="IPR036855">
    <property type="entry name" value="Znf_CCCH_sf"/>
</dbReference>